<keyword evidence="3" id="KW-1185">Reference proteome</keyword>
<name>A0A9P7YCP6_9HELO</name>
<dbReference type="PANTHER" id="PTHR35391">
    <property type="entry name" value="C2H2-TYPE DOMAIN-CONTAINING PROTEIN-RELATED"/>
    <property type="match status" value="1"/>
</dbReference>
<dbReference type="InterPro" id="IPR046497">
    <property type="entry name" value="DUF6590"/>
</dbReference>
<evidence type="ECO:0000313" key="3">
    <source>
        <dbReference type="Proteomes" id="UP000824998"/>
    </source>
</evidence>
<evidence type="ECO:0000259" key="1">
    <source>
        <dbReference type="Pfam" id="PF20233"/>
    </source>
</evidence>
<dbReference type="Proteomes" id="UP000824998">
    <property type="component" value="Unassembled WGS sequence"/>
</dbReference>
<dbReference type="AlphaFoldDB" id="A0A9P7YCP6"/>
<dbReference type="Pfam" id="PF20233">
    <property type="entry name" value="DUF6590"/>
    <property type="match status" value="1"/>
</dbReference>
<dbReference type="PANTHER" id="PTHR35391:SF5">
    <property type="entry name" value="DUF6590 DOMAIN-CONTAINING PROTEIN"/>
    <property type="match status" value="1"/>
</dbReference>
<feature type="domain" description="DUF6590" evidence="1">
    <location>
        <begin position="4"/>
        <end position="131"/>
    </location>
</feature>
<dbReference type="EMBL" id="MU251636">
    <property type="protein sequence ID" value="KAG9230906.1"/>
    <property type="molecule type" value="Genomic_DNA"/>
</dbReference>
<proteinExistence type="predicted"/>
<sequence>MSEVLRMVWSEPRGVGASNPTEITYDGSFEKTRRFVIISNFDGHSLCLAISTYTNQGVMKHGVKAKDHAMIFSTENAPPLIKGELERGLKTPAIKINLDNSRDKLDAASRINFAKVYTIEHNSNVKFIGHV</sequence>
<reference evidence="2" key="1">
    <citation type="journal article" date="2021" name="IMA Fungus">
        <title>Genomic characterization of three marine fungi, including Emericellopsis atlantica sp. nov. with signatures of a generalist lifestyle and marine biomass degradation.</title>
        <authorList>
            <person name="Hagestad O.C."/>
            <person name="Hou L."/>
            <person name="Andersen J.H."/>
            <person name="Hansen E.H."/>
            <person name="Altermark B."/>
            <person name="Li C."/>
            <person name="Kuhnert E."/>
            <person name="Cox R.J."/>
            <person name="Crous P.W."/>
            <person name="Spatafora J.W."/>
            <person name="Lail K."/>
            <person name="Amirebrahimi M."/>
            <person name="Lipzen A."/>
            <person name="Pangilinan J."/>
            <person name="Andreopoulos W."/>
            <person name="Hayes R.D."/>
            <person name="Ng V."/>
            <person name="Grigoriev I.V."/>
            <person name="Jackson S.A."/>
            <person name="Sutton T.D.S."/>
            <person name="Dobson A.D.W."/>
            <person name="Rama T."/>
        </authorList>
    </citation>
    <scope>NUCLEOTIDE SEQUENCE</scope>
    <source>
        <strain evidence="2">TRa018bII</strain>
    </source>
</reference>
<organism evidence="2 3">
    <name type="scientific">Amylocarpus encephaloides</name>
    <dbReference type="NCBI Taxonomy" id="45428"/>
    <lineage>
        <taxon>Eukaryota</taxon>
        <taxon>Fungi</taxon>
        <taxon>Dikarya</taxon>
        <taxon>Ascomycota</taxon>
        <taxon>Pezizomycotina</taxon>
        <taxon>Leotiomycetes</taxon>
        <taxon>Helotiales</taxon>
        <taxon>Helotiales incertae sedis</taxon>
        <taxon>Amylocarpus</taxon>
    </lineage>
</organism>
<feature type="non-terminal residue" evidence="2">
    <location>
        <position position="131"/>
    </location>
</feature>
<accession>A0A9P7YCP6</accession>
<gene>
    <name evidence="2" type="ORF">BJ875DRAFT_345666</name>
</gene>
<protein>
    <recommendedName>
        <fullName evidence="1">DUF6590 domain-containing protein</fullName>
    </recommendedName>
</protein>
<evidence type="ECO:0000313" key="2">
    <source>
        <dbReference type="EMBL" id="KAG9230906.1"/>
    </source>
</evidence>
<comment type="caution">
    <text evidence="2">The sequence shown here is derived from an EMBL/GenBank/DDBJ whole genome shotgun (WGS) entry which is preliminary data.</text>
</comment>
<dbReference type="OrthoDB" id="3559580at2759"/>